<dbReference type="FunCoup" id="A0A1Z5SAE4">
    <property type="interactions" value="433"/>
</dbReference>
<dbReference type="GO" id="GO:0030515">
    <property type="term" value="F:snoRNA binding"/>
    <property type="evidence" value="ECO:0000318"/>
    <property type="project" value="GO_Central"/>
</dbReference>
<name>A0A1Z5SAE4_SORBI</name>
<proteinExistence type="predicted"/>
<protein>
    <submittedName>
        <fullName evidence="2">Uncharacterized protein</fullName>
    </submittedName>
</protein>
<gene>
    <name evidence="2" type="ORF">SORBI_3001G417301</name>
</gene>
<reference evidence="3" key="2">
    <citation type="journal article" date="2018" name="Plant J.">
        <title>The Sorghum bicolor reference genome: improved assembly, gene annotations, a transcriptome atlas, and signatures of genome organization.</title>
        <authorList>
            <person name="McCormick R.F."/>
            <person name="Truong S.K."/>
            <person name="Sreedasyam A."/>
            <person name="Jenkins J."/>
            <person name="Shu S."/>
            <person name="Sims D."/>
            <person name="Kennedy M."/>
            <person name="Amirebrahimi M."/>
            <person name="Weers B.D."/>
            <person name="McKinley B."/>
            <person name="Mattison A."/>
            <person name="Morishige D.T."/>
            <person name="Grimwood J."/>
            <person name="Schmutz J."/>
            <person name="Mullet J.E."/>
        </authorList>
    </citation>
    <scope>NUCLEOTIDE SEQUENCE [LARGE SCALE GENOMIC DNA]</scope>
    <source>
        <strain evidence="3">cv. BTx623</strain>
    </source>
</reference>
<sequence length="388" mass="44165">MCLQSIILMFSMQAKEEQVLSSEAKPKTPLVKRKASTAKQQAKEGQILSSSAKEKTPLVKRKTSTAKQQAKEGRILLSSAKKKTSLVKRKASTAKRFDVGNGGGKTHTHAHPESRMVQWSYALHTICYHTVNQTLRFSLPCFRTTSKIMEQGTGKNTWEKFGTDYRVDDFVWLSEFRKFKDKTNSINHDTGVSWDLAEMLQRWLNPGQKMAVGKPEYKEIIERDLGVPCLFDEIVMEVMWGLQNLMHFLVPEEKKEVNEVVIMLGCLLLDCEYVDVKNTKALRLCGEHLKDISGIESKDWDLMKLATALKITCHPTKTTKAEEAMFTRDEVSKFVSDSHKYERKISKAICLVVYNQLVRARRLIPKACNALESLVKGEKNASEVVQSW</sequence>
<dbReference type="PANTHER" id="PTHR10894:SF35">
    <property type="entry name" value="PROTEIN, PUTATIVE, EXPRESSED-RELATED"/>
    <property type="match status" value="1"/>
</dbReference>
<organism evidence="2 3">
    <name type="scientific">Sorghum bicolor</name>
    <name type="common">Sorghum</name>
    <name type="synonym">Sorghum vulgare</name>
    <dbReference type="NCBI Taxonomy" id="4558"/>
    <lineage>
        <taxon>Eukaryota</taxon>
        <taxon>Viridiplantae</taxon>
        <taxon>Streptophyta</taxon>
        <taxon>Embryophyta</taxon>
        <taxon>Tracheophyta</taxon>
        <taxon>Spermatophyta</taxon>
        <taxon>Magnoliopsida</taxon>
        <taxon>Liliopsida</taxon>
        <taxon>Poales</taxon>
        <taxon>Poaceae</taxon>
        <taxon>PACMAD clade</taxon>
        <taxon>Panicoideae</taxon>
        <taxon>Andropogonodae</taxon>
        <taxon>Andropogoneae</taxon>
        <taxon>Sorghinae</taxon>
        <taxon>Sorghum</taxon>
    </lineage>
</organism>
<evidence type="ECO:0000313" key="2">
    <source>
        <dbReference type="EMBL" id="OQU92809.1"/>
    </source>
</evidence>
<dbReference type="STRING" id="4558.A0A1Z5SAE4"/>
<dbReference type="GO" id="GO:0032040">
    <property type="term" value="C:small-subunit processome"/>
    <property type="evidence" value="ECO:0000318"/>
    <property type="project" value="GO_Central"/>
</dbReference>
<accession>A0A1Z5SAE4</accession>
<dbReference type="PANTHER" id="PTHR10894">
    <property type="entry name" value="NUCLEOLAR PROTEIN 5 NUCLEOLAR PROTEIN NOP5 NOP58"/>
    <property type="match status" value="1"/>
</dbReference>
<dbReference type="Gramene" id="OQU92809">
    <property type="protein sequence ID" value="OQU92809"/>
    <property type="gene ID" value="SORBI_3001G417301"/>
</dbReference>
<evidence type="ECO:0000256" key="1">
    <source>
        <dbReference type="SAM" id="MobiDB-lite"/>
    </source>
</evidence>
<dbReference type="AlphaFoldDB" id="A0A1Z5SAE4"/>
<dbReference type="InParanoid" id="A0A1Z5SAE4"/>
<dbReference type="EMBL" id="CM000760">
    <property type="protein sequence ID" value="OQU92809.1"/>
    <property type="molecule type" value="Genomic_DNA"/>
</dbReference>
<dbReference type="GO" id="GO:0031428">
    <property type="term" value="C:box C/D methylation guide snoRNP complex"/>
    <property type="evidence" value="ECO:0000318"/>
    <property type="project" value="GO_Central"/>
</dbReference>
<reference evidence="2 3" key="1">
    <citation type="journal article" date="2009" name="Nature">
        <title>The Sorghum bicolor genome and the diversification of grasses.</title>
        <authorList>
            <person name="Paterson A.H."/>
            <person name="Bowers J.E."/>
            <person name="Bruggmann R."/>
            <person name="Dubchak I."/>
            <person name="Grimwood J."/>
            <person name="Gundlach H."/>
            <person name="Haberer G."/>
            <person name="Hellsten U."/>
            <person name="Mitros T."/>
            <person name="Poliakov A."/>
            <person name="Schmutz J."/>
            <person name="Spannagl M."/>
            <person name="Tang H."/>
            <person name="Wang X."/>
            <person name="Wicker T."/>
            <person name="Bharti A.K."/>
            <person name="Chapman J."/>
            <person name="Feltus F.A."/>
            <person name="Gowik U."/>
            <person name="Grigoriev I.V."/>
            <person name="Lyons E."/>
            <person name="Maher C.A."/>
            <person name="Martis M."/>
            <person name="Narechania A."/>
            <person name="Otillar R.P."/>
            <person name="Penning B.W."/>
            <person name="Salamov A.A."/>
            <person name="Wang Y."/>
            <person name="Zhang L."/>
            <person name="Carpita N.C."/>
            <person name="Freeling M."/>
            <person name="Gingle A.R."/>
            <person name="Hash C.T."/>
            <person name="Keller B."/>
            <person name="Klein P."/>
            <person name="Kresovich S."/>
            <person name="McCann M.C."/>
            <person name="Ming R."/>
            <person name="Peterson D.G."/>
            <person name="Mehboob-ur-Rahman"/>
            <person name="Ware D."/>
            <person name="Westhoff P."/>
            <person name="Mayer K.F."/>
            <person name="Messing J."/>
            <person name="Rokhsar D.S."/>
        </authorList>
    </citation>
    <scope>NUCLEOTIDE SEQUENCE [LARGE SCALE GENOMIC DNA]</scope>
    <source>
        <strain evidence="3">cv. BTx623</strain>
    </source>
</reference>
<feature type="region of interest" description="Disordered" evidence="1">
    <location>
        <begin position="20"/>
        <end position="74"/>
    </location>
</feature>
<keyword evidence="3" id="KW-1185">Reference proteome</keyword>
<dbReference type="Proteomes" id="UP000000768">
    <property type="component" value="Chromosome 1"/>
</dbReference>
<dbReference type="InterPro" id="IPR045056">
    <property type="entry name" value="Nop56/Nop58"/>
</dbReference>
<evidence type="ECO:0000313" key="3">
    <source>
        <dbReference type="Proteomes" id="UP000000768"/>
    </source>
</evidence>